<evidence type="ECO:0000313" key="2">
    <source>
        <dbReference type="Proteomes" id="UP000784880"/>
    </source>
</evidence>
<keyword evidence="2" id="KW-1185">Reference proteome</keyword>
<accession>A0ABS6JBP9</accession>
<sequence>MTLKIVFVIQINQLPISKEYEYYPTTEEIEQEIKYRFPNGYIYDSFSNENIYPRAQVKKIYKLDQKEENK</sequence>
<dbReference type="RefSeq" id="WP_217064993.1">
    <property type="nucleotide sequence ID" value="NZ_JAHQCS010000057.1"/>
</dbReference>
<dbReference type="Proteomes" id="UP000784880">
    <property type="component" value="Unassembled WGS sequence"/>
</dbReference>
<name>A0ABS6JBP9_9BACI</name>
<evidence type="ECO:0000313" key="1">
    <source>
        <dbReference type="EMBL" id="MBU9711103.1"/>
    </source>
</evidence>
<gene>
    <name evidence="1" type="ORF">KS419_05040</name>
</gene>
<reference evidence="1 2" key="1">
    <citation type="submission" date="2021-06" db="EMBL/GenBank/DDBJ databases">
        <title>Bacillus sp. RD4P76, an endophyte from a halophyte.</title>
        <authorList>
            <person name="Sun J.-Q."/>
        </authorList>
    </citation>
    <scope>NUCLEOTIDE SEQUENCE [LARGE SCALE GENOMIC DNA]</scope>
    <source>
        <strain evidence="1 2">CGMCC 1.15917</strain>
    </source>
</reference>
<protein>
    <submittedName>
        <fullName evidence="1">Uncharacterized protein</fullName>
    </submittedName>
</protein>
<dbReference type="EMBL" id="JAHQCS010000057">
    <property type="protein sequence ID" value="MBU9711103.1"/>
    <property type="molecule type" value="Genomic_DNA"/>
</dbReference>
<organism evidence="1 2">
    <name type="scientific">Evansella tamaricis</name>
    <dbReference type="NCBI Taxonomy" id="2069301"/>
    <lineage>
        <taxon>Bacteria</taxon>
        <taxon>Bacillati</taxon>
        <taxon>Bacillota</taxon>
        <taxon>Bacilli</taxon>
        <taxon>Bacillales</taxon>
        <taxon>Bacillaceae</taxon>
        <taxon>Evansella</taxon>
    </lineage>
</organism>
<comment type="caution">
    <text evidence="1">The sequence shown here is derived from an EMBL/GenBank/DDBJ whole genome shotgun (WGS) entry which is preliminary data.</text>
</comment>
<proteinExistence type="predicted"/>